<evidence type="ECO:0000313" key="1">
    <source>
        <dbReference type="RefSeq" id="XP_042625872.1"/>
    </source>
</evidence>
<gene>
    <name evidence="1" type="primary">LOC109075707</name>
</gene>
<protein>
    <submittedName>
        <fullName evidence="1">Uncharacterized protein LOC109075707 isoform X6</fullName>
    </submittedName>
</protein>
<name>A0A9Q9YT23_CYPCA</name>
<dbReference type="Proteomes" id="UP001155660">
    <property type="component" value="Chromosome A14"/>
</dbReference>
<dbReference type="RefSeq" id="XP_042625872.1">
    <property type="nucleotide sequence ID" value="XM_042769938.1"/>
</dbReference>
<dbReference type="GeneID" id="109075707"/>
<reference evidence="1" key="1">
    <citation type="submission" date="2025-08" db="UniProtKB">
        <authorList>
            <consortium name="RefSeq"/>
        </authorList>
    </citation>
    <scope>IDENTIFICATION</scope>
    <source>
        <tissue evidence="1">Muscle</tissue>
    </source>
</reference>
<organism evidence="1">
    <name type="scientific">Cyprinus carpio</name>
    <name type="common">Common carp</name>
    <dbReference type="NCBI Taxonomy" id="7962"/>
    <lineage>
        <taxon>Eukaryota</taxon>
        <taxon>Metazoa</taxon>
        <taxon>Chordata</taxon>
        <taxon>Craniata</taxon>
        <taxon>Vertebrata</taxon>
        <taxon>Euteleostomi</taxon>
        <taxon>Actinopterygii</taxon>
        <taxon>Neopterygii</taxon>
        <taxon>Teleostei</taxon>
        <taxon>Ostariophysi</taxon>
        <taxon>Cypriniformes</taxon>
        <taxon>Cyprinidae</taxon>
        <taxon>Cyprininae</taxon>
        <taxon>Cyprinus</taxon>
    </lineage>
</organism>
<proteinExistence type="predicted"/>
<sequence>MANLVSLDLKEARVCQDQKEIRVIKETPGQGVMALMQVCIVIRFSLRVIKDKLAHLDLQALLEHPVQEDPQETQGRMVPAAHLENQVLLDKKEWREKAVYQENRVKLVIRVTQDHRDPQGQRESQVLRVTEEPMVCQA</sequence>
<dbReference type="AlphaFoldDB" id="A0A9Q9YT23"/>
<accession>A0A9Q9YT23</accession>